<dbReference type="NCBIfam" id="TIGR04183">
    <property type="entry name" value="Por_Secre_tail"/>
    <property type="match status" value="1"/>
</dbReference>
<dbReference type="EMBL" id="LXIE01000010">
    <property type="protein sequence ID" value="OAD91784.1"/>
    <property type="molecule type" value="Genomic_DNA"/>
</dbReference>
<evidence type="ECO:0000313" key="3">
    <source>
        <dbReference type="EMBL" id="OAD91784.1"/>
    </source>
</evidence>
<dbReference type="SUPFAM" id="SSF50998">
    <property type="entry name" value="Quinoprotein alcohol dehydrogenase-like"/>
    <property type="match status" value="1"/>
</dbReference>
<protein>
    <recommendedName>
        <fullName evidence="2">Secretion system C-terminal sorting domain-containing protein</fullName>
    </recommendedName>
</protein>
<dbReference type="Pfam" id="PF18962">
    <property type="entry name" value="Por_Secre_tail"/>
    <property type="match status" value="1"/>
</dbReference>
<dbReference type="InterPro" id="IPR026444">
    <property type="entry name" value="Secre_tail"/>
</dbReference>
<reference evidence="3 4" key="1">
    <citation type="submission" date="2016-05" db="EMBL/GenBank/DDBJ databases">
        <title>Genome sequencing of Vitellibacter soesokkakensis RSSK-12.</title>
        <authorList>
            <person name="Thevarajoo S."/>
            <person name="Selvaratnam C."/>
            <person name="Goh K.M."/>
            <person name="Chan K.-G."/>
            <person name="Chong C.S."/>
        </authorList>
    </citation>
    <scope>NUCLEOTIDE SEQUENCE [LARGE SCALE GENOMIC DNA]</scope>
    <source>
        <strain evidence="3 4">RSSK-12</strain>
    </source>
</reference>
<dbReference type="STRING" id="1385699.A7A78_11055"/>
<sequence>MKKEITFLAIILTIFMMKAQDPNILWQRTVGGSNWDEPNFILSTEDDGFFMGGNSKSNISGEKTEDSRGGKDYWIVKFDSSGTLEWQKTIGGNQEEFLRDAKQTADGGYILAGFSNSDISGEKTENSQGNYDYWIVKIDTNGAIEWQNTIGGDAYDSVYNVEITADGGYLIAGISNSGISGDRTLLNQAVNPYTTDTWVIKLDINGNIEWQRAHSVIMRSLKLSNDGGYFIGALDKYPIIETSYYIMKVNSNGETIWEKFYGGDGEDWLYNINITADGGCIAIGYSDSNVSGDKTEDSKGGVDYWVVKMDADGNFEWDKTLGGSDNDIPANIIQTPDNGYLLAGESFSNISGNKTENSLGLNDFWIIKLNEAGDIEGQNTIGGNFNDEIPLILLNTDGTFTIGGRSTSDISGDKTEDSRGGNDYWIIHHAEILGIPETPFNNTITFYPNPVNNTLQLNTQEQTIDHLNIYSVTGSRVLYRDVNTVSPTVDVSSLASGVYYLQLYSGKNVAVKKFVKE</sequence>
<dbReference type="InterPro" id="IPR011047">
    <property type="entry name" value="Quinoprotein_ADH-like_sf"/>
</dbReference>
<keyword evidence="1" id="KW-0732">Signal</keyword>
<proteinExistence type="predicted"/>
<dbReference type="PANTHER" id="PTHR42754">
    <property type="entry name" value="ENDOGLUCANASE"/>
    <property type="match status" value="1"/>
</dbReference>
<comment type="caution">
    <text evidence="3">The sequence shown here is derived from an EMBL/GenBank/DDBJ whole genome shotgun (WGS) entry which is preliminary data.</text>
</comment>
<dbReference type="RefSeq" id="WP_068761417.1">
    <property type="nucleotide sequence ID" value="NZ_LXIE01000010.1"/>
</dbReference>
<dbReference type="OrthoDB" id="9811934at2"/>
<keyword evidence="4" id="KW-1185">Reference proteome</keyword>
<feature type="domain" description="Secretion system C-terminal sorting" evidence="2">
    <location>
        <begin position="447"/>
        <end position="515"/>
    </location>
</feature>
<gene>
    <name evidence="3" type="ORF">A7A78_11055</name>
</gene>
<dbReference type="AlphaFoldDB" id="A0A1A9LFT5"/>
<dbReference type="PANTHER" id="PTHR42754:SF1">
    <property type="entry name" value="LIPOPROTEIN"/>
    <property type="match status" value="1"/>
</dbReference>
<organism evidence="3 4">
    <name type="scientific">Aequorivita soesokkakensis</name>
    <dbReference type="NCBI Taxonomy" id="1385699"/>
    <lineage>
        <taxon>Bacteria</taxon>
        <taxon>Pseudomonadati</taxon>
        <taxon>Bacteroidota</taxon>
        <taxon>Flavobacteriia</taxon>
        <taxon>Flavobacteriales</taxon>
        <taxon>Flavobacteriaceae</taxon>
        <taxon>Aequorivita</taxon>
    </lineage>
</organism>
<evidence type="ECO:0000256" key="1">
    <source>
        <dbReference type="ARBA" id="ARBA00022729"/>
    </source>
</evidence>
<name>A0A1A9LFT5_9FLAO</name>
<accession>A0A1A9LFT5</accession>
<evidence type="ECO:0000259" key="2">
    <source>
        <dbReference type="Pfam" id="PF18962"/>
    </source>
</evidence>
<dbReference type="Proteomes" id="UP000077552">
    <property type="component" value="Unassembled WGS sequence"/>
</dbReference>
<evidence type="ECO:0000313" key="4">
    <source>
        <dbReference type="Proteomes" id="UP000077552"/>
    </source>
</evidence>